<dbReference type="Pfam" id="PF04427">
    <property type="entry name" value="Brix"/>
    <property type="match status" value="1"/>
</dbReference>
<dbReference type="HOGENOM" id="CLU_954170_0_0_1"/>
<accession>T1KJR6</accession>
<comment type="similarity">
    <text evidence="2 6">Belongs to the RPF2 family.</text>
</comment>
<dbReference type="eggNOG" id="KOG3031">
    <property type="taxonomic scope" value="Eukaryota"/>
</dbReference>
<sequence length="292" mass="33770">MAVNQGLHGDLNVGCTKPKKVLFVKGNNSNTLTNLLLRDFSRLKRPYSVFPPEKYDIKPFEDASKILELAQQNECSLFMFSSHNKKRPNNIIIGRLSEEQLMKDMVEIGIDNFFSMQHFKGPKLPQGSRLCLVFDGSVFQERDDYRLIRDILVELFAGHTRECPKLSKVDYNVKISCVDECAKFESSRICTKYKGSKVAKIEYEDMGPNFDFKVRRIKLFTTETLMDIPEAADEFDPNCMETPLLTETENSDPSFNEKFVTNAKDESRKIERGTKRNNDDLDERLKRMKFVD</sequence>
<dbReference type="STRING" id="32264.T1KJR6"/>
<evidence type="ECO:0000256" key="2">
    <source>
        <dbReference type="ARBA" id="ARBA00010782"/>
    </source>
</evidence>
<gene>
    <name evidence="8" type="primary">107364949</name>
</gene>
<reference evidence="9" key="1">
    <citation type="submission" date="2011-08" db="EMBL/GenBank/DDBJ databases">
        <authorList>
            <person name="Rombauts S."/>
        </authorList>
    </citation>
    <scope>NUCLEOTIDE SEQUENCE</scope>
    <source>
        <strain evidence="9">London</strain>
    </source>
</reference>
<organism evidence="8 9">
    <name type="scientific">Tetranychus urticae</name>
    <name type="common">Two-spotted spider mite</name>
    <dbReference type="NCBI Taxonomy" id="32264"/>
    <lineage>
        <taxon>Eukaryota</taxon>
        <taxon>Metazoa</taxon>
        <taxon>Ecdysozoa</taxon>
        <taxon>Arthropoda</taxon>
        <taxon>Chelicerata</taxon>
        <taxon>Arachnida</taxon>
        <taxon>Acari</taxon>
        <taxon>Acariformes</taxon>
        <taxon>Trombidiformes</taxon>
        <taxon>Prostigmata</taxon>
        <taxon>Eleutherengona</taxon>
        <taxon>Raphignathae</taxon>
        <taxon>Tetranychoidea</taxon>
        <taxon>Tetranychidae</taxon>
        <taxon>Tetranychus</taxon>
    </lineage>
</organism>
<keyword evidence="9" id="KW-1185">Reference proteome</keyword>
<evidence type="ECO:0000313" key="8">
    <source>
        <dbReference type="EnsemblMetazoa" id="tetur13g00910.1"/>
    </source>
</evidence>
<dbReference type="SMART" id="SM00879">
    <property type="entry name" value="Brix"/>
    <property type="match status" value="1"/>
</dbReference>
<dbReference type="OrthoDB" id="407658at2759"/>
<evidence type="ECO:0000313" key="9">
    <source>
        <dbReference type="Proteomes" id="UP000015104"/>
    </source>
</evidence>
<protein>
    <recommendedName>
        <fullName evidence="3 6">Ribosome production factor 2 homolog</fullName>
    </recommendedName>
    <alternativeName>
        <fullName evidence="5 6">Ribosome biogenesis protein RPF2 homolog</fullName>
    </alternativeName>
</protein>
<dbReference type="GO" id="GO:0019843">
    <property type="term" value="F:rRNA binding"/>
    <property type="evidence" value="ECO:0007669"/>
    <property type="project" value="UniProtKB-UniRule"/>
</dbReference>
<dbReference type="Proteomes" id="UP000015104">
    <property type="component" value="Unassembled WGS sequence"/>
</dbReference>
<evidence type="ECO:0000256" key="3">
    <source>
        <dbReference type="ARBA" id="ARBA00020387"/>
    </source>
</evidence>
<dbReference type="SUPFAM" id="SSF52954">
    <property type="entry name" value="Class II aaRS ABD-related"/>
    <property type="match status" value="1"/>
</dbReference>
<feature type="domain" description="Brix" evidence="7">
    <location>
        <begin position="19"/>
        <end position="223"/>
    </location>
</feature>
<evidence type="ECO:0000256" key="6">
    <source>
        <dbReference type="RuleBase" id="RU367086"/>
    </source>
</evidence>
<reference evidence="8" key="2">
    <citation type="submission" date="2015-06" db="UniProtKB">
        <authorList>
            <consortium name="EnsemblMetazoa"/>
        </authorList>
    </citation>
    <scope>IDENTIFICATION</scope>
</reference>
<dbReference type="GO" id="GO:0005730">
    <property type="term" value="C:nucleolus"/>
    <property type="evidence" value="ECO:0007669"/>
    <property type="project" value="UniProtKB-SubCell"/>
</dbReference>
<dbReference type="EMBL" id="CAEY01000163">
    <property type="status" value="NOT_ANNOTATED_CDS"/>
    <property type="molecule type" value="Genomic_DNA"/>
</dbReference>
<dbReference type="PROSITE" id="PS50833">
    <property type="entry name" value="BRIX"/>
    <property type="match status" value="1"/>
</dbReference>
<proteinExistence type="inferred from homology"/>
<dbReference type="InterPro" id="IPR007109">
    <property type="entry name" value="Brix"/>
</dbReference>
<dbReference type="InterPro" id="IPR039770">
    <property type="entry name" value="Rpf2"/>
</dbReference>
<dbReference type="EnsemblMetazoa" id="tetur13g00910.1">
    <property type="protein sequence ID" value="tetur13g00910.1"/>
    <property type="gene ID" value="tetur13g00910"/>
</dbReference>
<dbReference type="GO" id="GO:0000027">
    <property type="term" value="P:ribosomal large subunit assembly"/>
    <property type="evidence" value="ECO:0007669"/>
    <property type="project" value="InterPro"/>
</dbReference>
<dbReference type="AlphaFoldDB" id="T1KJR6"/>
<dbReference type="GO" id="GO:0000463">
    <property type="term" value="P:maturation of LSU-rRNA from tricistronic rRNA transcript (SSU-rRNA, 5.8S rRNA, LSU-rRNA)"/>
    <property type="evidence" value="ECO:0007669"/>
    <property type="project" value="TreeGrafter"/>
</dbReference>
<evidence type="ECO:0000256" key="1">
    <source>
        <dbReference type="ARBA" id="ARBA00004604"/>
    </source>
</evidence>
<evidence type="ECO:0000259" key="7">
    <source>
        <dbReference type="PROSITE" id="PS50833"/>
    </source>
</evidence>
<dbReference type="PANTHER" id="PTHR12728">
    <property type="entry name" value="BRIX DOMAIN CONTAINING PROTEIN"/>
    <property type="match status" value="1"/>
</dbReference>
<evidence type="ECO:0000256" key="5">
    <source>
        <dbReference type="ARBA" id="ARBA00030889"/>
    </source>
</evidence>
<keyword evidence="4 6" id="KW-0539">Nucleus</keyword>
<comment type="subcellular location">
    <subcellularLocation>
        <location evidence="1 6">Nucleus</location>
        <location evidence="1 6">Nucleolus</location>
    </subcellularLocation>
</comment>
<dbReference type="PANTHER" id="PTHR12728:SF0">
    <property type="entry name" value="RIBOSOME PRODUCTION FACTOR 2 HOMOLOG"/>
    <property type="match status" value="1"/>
</dbReference>
<dbReference type="KEGG" id="tut:107364949"/>
<name>T1KJR6_TETUR</name>
<evidence type="ECO:0000256" key="4">
    <source>
        <dbReference type="ARBA" id="ARBA00023242"/>
    </source>
</evidence>
<dbReference type="OMA" id="FMFSSHN"/>